<dbReference type="InterPro" id="IPR003872">
    <property type="entry name" value="MOSP_C"/>
</dbReference>
<feature type="region of interest" description="Disordered" evidence="1">
    <location>
        <begin position="1"/>
        <end position="60"/>
    </location>
</feature>
<evidence type="ECO:0000313" key="4">
    <source>
        <dbReference type="Proteomes" id="UP001321460"/>
    </source>
</evidence>
<keyword evidence="4" id="KW-1185">Reference proteome</keyword>
<evidence type="ECO:0000259" key="2">
    <source>
        <dbReference type="Pfam" id="PF02722"/>
    </source>
</evidence>
<dbReference type="RefSeq" id="WP_013944830.1">
    <property type="nucleotide sequence ID" value="NZ_CP097901.1"/>
</dbReference>
<dbReference type="Pfam" id="PF02722">
    <property type="entry name" value="MOSP_C"/>
    <property type="match status" value="1"/>
</dbReference>
<dbReference type="EMBL" id="CP097901">
    <property type="protein sequence ID" value="WKC72017.1"/>
    <property type="molecule type" value="Genomic_DNA"/>
</dbReference>
<evidence type="ECO:0000256" key="1">
    <source>
        <dbReference type="SAM" id="MobiDB-lite"/>
    </source>
</evidence>
<name>A0ABY9E0W9_9SPIR</name>
<reference evidence="3 4" key="1">
    <citation type="submission" date="2022-05" db="EMBL/GenBank/DDBJ databases">
        <title>Treponema leporis L2 test.</title>
        <authorList>
            <person name="Cejkova D."/>
        </authorList>
    </citation>
    <scope>NUCLEOTIDE SEQUENCE [LARGE SCALE GENOMIC DNA]</scope>
    <source>
        <strain evidence="3 4">L2</strain>
    </source>
</reference>
<proteinExistence type="predicted"/>
<organism evidence="3 4">
    <name type="scientific">Treponema paraluiscuniculi</name>
    <dbReference type="NCBI Taxonomy" id="53435"/>
    <lineage>
        <taxon>Bacteria</taxon>
        <taxon>Pseudomonadati</taxon>
        <taxon>Spirochaetota</taxon>
        <taxon>Spirochaetia</taxon>
        <taxon>Spirochaetales</taxon>
        <taxon>Treponemataceae</taxon>
        <taxon>Treponema</taxon>
    </lineage>
</organism>
<feature type="compositionally biased region" description="Polar residues" evidence="1">
    <location>
        <begin position="30"/>
        <end position="42"/>
    </location>
</feature>
<feature type="domain" description="Major outer sheath protein C-terminal" evidence="2">
    <location>
        <begin position="69"/>
        <end position="133"/>
    </location>
</feature>
<protein>
    <recommendedName>
        <fullName evidence="2">Major outer sheath protein C-terminal domain-containing protein</fullName>
    </recommendedName>
</protein>
<sequence length="133" mass="14639">MGHKKENAANVNGTVSAGTRALHPKMVAPETSSMESRAQKTQFHPDGEGKSNTGAARAGRNHSAAFARYAPALTKWSKGYCGYYECGVVVSPLEKVEVRLSWEQGKLQENSNVVIEKNVTERWQFVGACRLIW</sequence>
<evidence type="ECO:0000313" key="3">
    <source>
        <dbReference type="EMBL" id="WKC72017.1"/>
    </source>
</evidence>
<gene>
    <name evidence="3" type="ORF">TPLL2_0126a</name>
</gene>
<accession>A0ABY9E0W9</accession>
<dbReference type="Proteomes" id="UP001321460">
    <property type="component" value="Chromosome"/>
</dbReference>